<dbReference type="EnsemblMetazoa" id="BGLB031796-RA">
    <property type="protein sequence ID" value="BGLB031796-PA"/>
    <property type="gene ID" value="BGLB031796"/>
</dbReference>
<reference evidence="2" key="1">
    <citation type="submission" date="2020-05" db="UniProtKB">
        <authorList>
            <consortium name="EnsemblMetazoa"/>
        </authorList>
    </citation>
    <scope>IDENTIFICATION</scope>
    <source>
        <strain evidence="2">BB02</strain>
    </source>
</reference>
<dbReference type="VEuPathDB" id="VectorBase:BGLB031796"/>
<proteinExistence type="predicted"/>
<dbReference type="KEGG" id="bgt:106066867"/>
<evidence type="ECO:0000259" key="1">
    <source>
        <dbReference type="Pfam" id="PF20700"/>
    </source>
</evidence>
<dbReference type="AlphaFoldDB" id="A0A2C9LJI4"/>
<gene>
    <name evidence="2" type="primary">106066867</name>
</gene>
<dbReference type="VEuPathDB" id="VectorBase:BGLAX_027097"/>
<organism evidence="2 3">
    <name type="scientific">Biomphalaria glabrata</name>
    <name type="common">Bloodfluke planorb</name>
    <name type="synonym">Freshwater snail</name>
    <dbReference type="NCBI Taxonomy" id="6526"/>
    <lineage>
        <taxon>Eukaryota</taxon>
        <taxon>Metazoa</taxon>
        <taxon>Spiralia</taxon>
        <taxon>Lophotrochozoa</taxon>
        <taxon>Mollusca</taxon>
        <taxon>Gastropoda</taxon>
        <taxon>Heterobranchia</taxon>
        <taxon>Euthyneura</taxon>
        <taxon>Panpulmonata</taxon>
        <taxon>Hygrophila</taxon>
        <taxon>Lymnaeoidea</taxon>
        <taxon>Planorbidae</taxon>
        <taxon>Biomphalaria</taxon>
    </lineage>
</organism>
<protein>
    <recommendedName>
        <fullName evidence="1">Mutator-like transposase domain-containing protein</fullName>
    </recommendedName>
</protein>
<dbReference type="Pfam" id="PF20700">
    <property type="entry name" value="Mutator"/>
    <property type="match status" value="1"/>
</dbReference>
<accession>A0A2C9LJI4</accession>
<evidence type="ECO:0000313" key="2">
    <source>
        <dbReference type="EnsemblMetazoa" id="BGLB031796-PA"/>
    </source>
</evidence>
<sequence length="170" mass="19082">DSNDSLLVSIEDLHLPCAVRIEVFKYWHYRNQIHLSSSLFSYDKESSPKESALPTTYVFLETLQTLFDGLQCGKCGTQCLQLNHNAKHKSGFAVLLQVFCATCSQVKSQTYTSPKVDKIFTINRQVVAASLATGMGYARLSKFSELMNMPVMHSKSYAHHTTEIHKASTL</sequence>
<dbReference type="Proteomes" id="UP000076420">
    <property type="component" value="Unassembled WGS sequence"/>
</dbReference>
<dbReference type="InterPro" id="IPR049012">
    <property type="entry name" value="Mutator_transp_dom"/>
</dbReference>
<feature type="domain" description="Mutator-like transposase" evidence="1">
    <location>
        <begin position="60"/>
        <end position="167"/>
    </location>
</feature>
<evidence type="ECO:0000313" key="3">
    <source>
        <dbReference type="Proteomes" id="UP000076420"/>
    </source>
</evidence>
<name>A0A2C9LJI4_BIOGL</name>